<evidence type="ECO:0008006" key="3">
    <source>
        <dbReference type="Google" id="ProtNLM"/>
    </source>
</evidence>
<organism evidence="1 2">
    <name type="scientific">Holothuria leucospilota</name>
    <name type="common">Black long sea cucumber</name>
    <name type="synonym">Mertensiothuria leucospilota</name>
    <dbReference type="NCBI Taxonomy" id="206669"/>
    <lineage>
        <taxon>Eukaryota</taxon>
        <taxon>Metazoa</taxon>
        <taxon>Echinodermata</taxon>
        <taxon>Eleutherozoa</taxon>
        <taxon>Echinozoa</taxon>
        <taxon>Holothuroidea</taxon>
        <taxon>Aspidochirotacea</taxon>
        <taxon>Aspidochirotida</taxon>
        <taxon>Holothuriidae</taxon>
        <taxon>Holothuria</taxon>
    </lineage>
</organism>
<dbReference type="OrthoDB" id="10056483at2759"/>
<accession>A0A9Q0YEP6</accession>
<evidence type="ECO:0000313" key="2">
    <source>
        <dbReference type="Proteomes" id="UP001152320"/>
    </source>
</evidence>
<dbReference type="PANTHER" id="PTHR47510:SF3">
    <property type="entry name" value="ENDO_EXONUCLEASE_PHOSPHATASE DOMAIN-CONTAINING PROTEIN"/>
    <property type="match status" value="1"/>
</dbReference>
<comment type="caution">
    <text evidence="1">The sequence shown here is derived from an EMBL/GenBank/DDBJ whole genome shotgun (WGS) entry which is preliminary data.</text>
</comment>
<proteinExistence type="predicted"/>
<dbReference type="EMBL" id="JAIZAY010000023">
    <property type="protein sequence ID" value="KAJ8020126.1"/>
    <property type="molecule type" value="Genomic_DNA"/>
</dbReference>
<sequence length="367" mass="41610">MGDFNCNLLNPADNRNLVDSYSYRPLHSIPTRVTSHCTSLLDVIFTNSLCLNFTSGVIVDDISDHFPVFILANLDVAASKGGSTYFKRDLNHHSLKLLRSTIQNESWTDVLQSSDVDSAFDCFHNIFLNHLNNYLPWVAYTKRSTHQTSKNWITPAILNSCKTKNRLHKKFLRSRSIINLNEYKRFRNRLTSVIRQAKKSYFSNLFSNSTQDTKSMRRSINTLLYGRGNNYILEKINHHGSSVLNPLNVSNIFNDYFIDIGPATQAKIPPSCSSYKFYLPNAVVDSLFISQATHEEVLNIIFSLKNSPPPRFDGIPTIIVKHIAYSLCTPLTHLFNLSLEKGIVPSSLKIARVVPVYKSGDKDSVNN</sequence>
<dbReference type="SUPFAM" id="SSF56219">
    <property type="entry name" value="DNase I-like"/>
    <property type="match status" value="1"/>
</dbReference>
<dbReference type="PANTHER" id="PTHR47510">
    <property type="entry name" value="REVERSE TRANSCRIPTASE DOMAIN-CONTAINING PROTEIN"/>
    <property type="match status" value="1"/>
</dbReference>
<reference evidence="1" key="1">
    <citation type="submission" date="2021-10" db="EMBL/GenBank/DDBJ databases">
        <title>Tropical sea cucumber genome reveals ecological adaptation and Cuvierian tubules defense mechanism.</title>
        <authorList>
            <person name="Chen T."/>
        </authorList>
    </citation>
    <scope>NUCLEOTIDE SEQUENCE</scope>
    <source>
        <strain evidence="1">Nanhai2018</strain>
        <tissue evidence="1">Muscle</tissue>
    </source>
</reference>
<name>A0A9Q0YEP6_HOLLE</name>
<dbReference type="AlphaFoldDB" id="A0A9Q0YEP6"/>
<evidence type="ECO:0000313" key="1">
    <source>
        <dbReference type="EMBL" id="KAJ8020126.1"/>
    </source>
</evidence>
<keyword evidence="2" id="KW-1185">Reference proteome</keyword>
<gene>
    <name evidence="1" type="ORF">HOLleu_41993</name>
</gene>
<protein>
    <recommendedName>
        <fullName evidence="3">Endonuclease/exonuclease/phosphatase domain-containing protein</fullName>
    </recommendedName>
</protein>
<dbReference type="Proteomes" id="UP001152320">
    <property type="component" value="Chromosome 23"/>
</dbReference>
<dbReference type="InterPro" id="IPR036691">
    <property type="entry name" value="Endo/exonu/phosph_ase_sf"/>
</dbReference>